<organism evidence="1 2">
    <name type="scientific">[Bacteroides] pectinophilus ATCC 43243</name>
    <dbReference type="NCBI Taxonomy" id="483218"/>
    <lineage>
        <taxon>Bacteria</taxon>
        <taxon>Bacillati</taxon>
        <taxon>Bacillota</taxon>
        <taxon>Clostridia</taxon>
        <taxon>Eubacteriales</taxon>
    </lineage>
</organism>
<dbReference type="HOGENOM" id="CLU_3229776_0_0_9"/>
<evidence type="ECO:0000313" key="1">
    <source>
        <dbReference type="EMBL" id="EEC55717.1"/>
    </source>
</evidence>
<reference evidence="1 2" key="2">
    <citation type="submission" date="2008-11" db="EMBL/GenBank/DDBJ databases">
        <authorList>
            <person name="Fulton L."/>
            <person name="Clifton S."/>
            <person name="Fulton B."/>
            <person name="Xu J."/>
            <person name="Minx P."/>
            <person name="Pepin K.H."/>
            <person name="Johnson M."/>
            <person name="Bhonagiri V."/>
            <person name="Nash W.E."/>
            <person name="Mardis E.R."/>
            <person name="Wilson R.K."/>
        </authorList>
    </citation>
    <scope>NUCLEOTIDE SEQUENCE [LARGE SCALE GENOMIC DNA]</scope>
    <source>
        <strain evidence="1 2">ATCC 43243</strain>
    </source>
</reference>
<proteinExistence type="predicted"/>
<accession>B7AU26</accession>
<comment type="caution">
    <text evidence="1">The sequence shown here is derived from an EMBL/GenBank/DDBJ whole genome shotgun (WGS) entry which is preliminary data.</text>
</comment>
<dbReference type="EMBL" id="ABVQ01000037">
    <property type="protein sequence ID" value="EEC55717.1"/>
    <property type="molecule type" value="Genomic_DNA"/>
</dbReference>
<sequence>MIGLVYGIKKTFCRSLFYPLMNPAFSTEGLLFLHIFKLCLDFI</sequence>
<dbReference type="AlphaFoldDB" id="B7AU26"/>
<reference evidence="1 2" key="1">
    <citation type="submission" date="2008-11" db="EMBL/GenBank/DDBJ databases">
        <title>Draft genome sequence of Bacteroides pectinophilus (ATCC 43243).</title>
        <authorList>
            <person name="Sudarsanam P."/>
            <person name="Ley R."/>
            <person name="Guruge J."/>
            <person name="Turnbaugh P.J."/>
            <person name="Mahowald M."/>
            <person name="Liep D."/>
            <person name="Gordon J."/>
        </authorList>
    </citation>
    <scope>NUCLEOTIDE SEQUENCE [LARGE SCALE GENOMIC DNA]</scope>
    <source>
        <strain evidence="1 2">ATCC 43243</strain>
    </source>
</reference>
<evidence type="ECO:0000313" key="2">
    <source>
        <dbReference type="Proteomes" id="UP000003136"/>
    </source>
</evidence>
<name>B7AU26_9FIRM</name>
<protein>
    <submittedName>
        <fullName evidence="1">Uncharacterized protein</fullName>
    </submittedName>
</protein>
<dbReference type="Proteomes" id="UP000003136">
    <property type="component" value="Unassembled WGS sequence"/>
</dbReference>
<gene>
    <name evidence="1" type="ORF">BACPEC_02214</name>
</gene>
<keyword evidence="2" id="KW-1185">Reference proteome</keyword>